<accession>A0A346XZV1</accession>
<evidence type="ECO:0000313" key="3">
    <source>
        <dbReference type="Proteomes" id="UP000264006"/>
    </source>
</evidence>
<dbReference type="AlphaFoldDB" id="A0A346XZV1"/>
<protein>
    <submittedName>
        <fullName evidence="2">Uncharacterized protein</fullName>
    </submittedName>
</protein>
<keyword evidence="3" id="KW-1185">Reference proteome</keyword>
<gene>
    <name evidence="2" type="ORF">DVS28_a3071</name>
</gene>
<reference evidence="2 3" key="1">
    <citation type="submission" date="2018-09" db="EMBL/GenBank/DDBJ databases">
        <title>Complete genome sequence of Euzebya sp. DY32-46 isolated from seawater of Pacific Ocean.</title>
        <authorList>
            <person name="Xu L."/>
            <person name="Wu Y.-H."/>
            <person name="Xu X.-W."/>
        </authorList>
    </citation>
    <scope>NUCLEOTIDE SEQUENCE [LARGE SCALE GENOMIC DNA]</scope>
    <source>
        <strain evidence="2 3">DY32-46</strain>
    </source>
</reference>
<feature type="region of interest" description="Disordered" evidence="1">
    <location>
        <begin position="96"/>
        <end position="129"/>
    </location>
</feature>
<dbReference type="RefSeq" id="WP_114592196.1">
    <property type="nucleotide sequence ID" value="NZ_CP031165.1"/>
</dbReference>
<sequence>MTDHADGGTTDRTKSAEGMSAEEQWRAATANGSFEALMGEVVEAASRSAGTLVLEGFRVARRAARATRQALDPLLVAIRSGTSLREDLLRMVSRLLDDPPVGDTTWTQPVPSSSEGHPSGAPSPEDLPPEMAELHDAIVQGVRRAAAAGEVDTPEGVEAIAWALTSLLMTLAMRSREGEDTAPLIAAATSAMEDLLGSADPSAAR</sequence>
<proteinExistence type="predicted"/>
<feature type="compositionally biased region" description="Polar residues" evidence="1">
    <location>
        <begin position="104"/>
        <end position="116"/>
    </location>
</feature>
<evidence type="ECO:0000256" key="1">
    <source>
        <dbReference type="SAM" id="MobiDB-lite"/>
    </source>
</evidence>
<dbReference type="KEGG" id="euz:DVS28_a3071"/>
<evidence type="ECO:0000313" key="2">
    <source>
        <dbReference type="EMBL" id="AXV07748.1"/>
    </source>
</evidence>
<dbReference type="SUPFAM" id="SSF48498">
    <property type="entry name" value="Tetracyclin repressor-like, C-terminal domain"/>
    <property type="match status" value="1"/>
</dbReference>
<organism evidence="2 3">
    <name type="scientific">Euzebya pacifica</name>
    <dbReference type="NCBI Taxonomy" id="1608957"/>
    <lineage>
        <taxon>Bacteria</taxon>
        <taxon>Bacillati</taxon>
        <taxon>Actinomycetota</taxon>
        <taxon>Nitriliruptoria</taxon>
        <taxon>Euzebyales</taxon>
    </lineage>
</organism>
<dbReference type="Gene3D" id="1.10.357.10">
    <property type="entry name" value="Tetracycline Repressor, domain 2"/>
    <property type="match status" value="1"/>
</dbReference>
<feature type="region of interest" description="Disordered" evidence="1">
    <location>
        <begin position="1"/>
        <end position="25"/>
    </location>
</feature>
<dbReference type="EMBL" id="CP031165">
    <property type="protein sequence ID" value="AXV07748.1"/>
    <property type="molecule type" value="Genomic_DNA"/>
</dbReference>
<name>A0A346XZV1_9ACTN</name>
<dbReference type="Proteomes" id="UP000264006">
    <property type="component" value="Chromosome"/>
</dbReference>
<feature type="compositionally biased region" description="Basic and acidic residues" evidence="1">
    <location>
        <begin position="1"/>
        <end position="15"/>
    </location>
</feature>
<dbReference type="OrthoDB" id="2895671at2"/>
<dbReference type="InterPro" id="IPR036271">
    <property type="entry name" value="Tet_transcr_reg_TetR-rel_C_sf"/>
</dbReference>